<dbReference type="GeneID" id="63737404"/>
<comment type="caution">
    <text evidence="3">The sequence shown here is derived from an EMBL/GenBank/DDBJ whole genome shotgun (WGS) entry which is preliminary data.</text>
</comment>
<feature type="region of interest" description="Disordered" evidence="2">
    <location>
        <begin position="71"/>
        <end position="90"/>
    </location>
</feature>
<dbReference type="OrthoDB" id="66964at2759"/>
<reference evidence="3 4" key="1">
    <citation type="journal article" date="2014" name="Proc. Natl. Acad. Sci. U.S.A.">
        <title>Trajectory and genomic determinants of fungal-pathogen speciation and host adaptation.</title>
        <authorList>
            <person name="Hu X."/>
            <person name="Xiao G."/>
            <person name="Zheng P."/>
            <person name="Shang Y."/>
            <person name="Su Y."/>
            <person name="Zhang X."/>
            <person name="Liu X."/>
            <person name="Zhan S."/>
            <person name="St Leger R.J."/>
            <person name="Wang C."/>
        </authorList>
    </citation>
    <scope>NUCLEOTIDE SEQUENCE [LARGE SCALE GENOMIC DNA]</scope>
    <source>
        <strain evidence="3 4">ARSEF 1941</strain>
    </source>
</reference>
<dbReference type="EMBL" id="AZHE01000005">
    <property type="protein sequence ID" value="KHN99251.1"/>
    <property type="molecule type" value="Genomic_DNA"/>
</dbReference>
<dbReference type="STRING" id="1081103.A0A0B2WT87"/>
<name>A0A0B2WT87_METAS</name>
<organism evidence="3 4">
    <name type="scientific">Metarhizium album (strain ARSEF 1941)</name>
    <dbReference type="NCBI Taxonomy" id="1081103"/>
    <lineage>
        <taxon>Eukaryota</taxon>
        <taxon>Fungi</taxon>
        <taxon>Dikarya</taxon>
        <taxon>Ascomycota</taxon>
        <taxon>Pezizomycotina</taxon>
        <taxon>Sordariomycetes</taxon>
        <taxon>Hypocreomycetidae</taxon>
        <taxon>Hypocreales</taxon>
        <taxon>Clavicipitaceae</taxon>
        <taxon>Metarhizium</taxon>
    </lineage>
</organism>
<keyword evidence="4" id="KW-1185">Reference proteome</keyword>
<gene>
    <name evidence="3" type="ORF">MAM_02949</name>
</gene>
<keyword evidence="1" id="KW-0175">Coiled coil</keyword>
<sequence length="342" mass="37656">MLPPVDEQVLRENPEFAKLYSILKNDILNPDGSTKNDPDANERKAVSQELNKIRRRCAKQYLLQQAIASASPPDDSISADKAAETRVETPPLAEPSTLLTDLLLILPSLVDSDELVDSDAAALVLSSPPFSEFESLLPQLGAIISANLHASALGLVRITHPHKNPSYLHRHIPFLAADHAALRDKLSEAQLSLMSNRVQALASLTELISSCTQFLTIAIQTLESKHGVAARSLELRALDVSLEAQSMELDATAESTKLSKEIYSPEAVTALRHYLSHLKDAQVRAAERVRGLQAELGEYGVGVSKDGSKEKTMKELAREYREMQIQVEDVKRDLERLNNESK</sequence>
<dbReference type="Proteomes" id="UP000030816">
    <property type="component" value="Unassembled WGS sequence"/>
</dbReference>
<proteinExistence type="predicted"/>
<dbReference type="HOGENOM" id="CLU_054584_0_0_1"/>
<dbReference type="AlphaFoldDB" id="A0A0B2WT87"/>
<evidence type="ECO:0000256" key="1">
    <source>
        <dbReference type="SAM" id="Coils"/>
    </source>
</evidence>
<evidence type="ECO:0000313" key="3">
    <source>
        <dbReference type="EMBL" id="KHN99251.1"/>
    </source>
</evidence>
<feature type="compositionally biased region" description="Low complexity" evidence="2">
    <location>
        <begin position="71"/>
        <end position="80"/>
    </location>
</feature>
<protein>
    <submittedName>
        <fullName evidence="3">Uncharacterized protein</fullName>
    </submittedName>
</protein>
<dbReference type="RefSeq" id="XP_040680317.1">
    <property type="nucleotide sequence ID" value="XM_040821748.1"/>
</dbReference>
<evidence type="ECO:0000313" key="4">
    <source>
        <dbReference type="Proteomes" id="UP000030816"/>
    </source>
</evidence>
<accession>A0A0B2WT87</accession>
<feature type="coiled-coil region" evidence="1">
    <location>
        <begin position="313"/>
        <end position="340"/>
    </location>
</feature>
<evidence type="ECO:0000256" key="2">
    <source>
        <dbReference type="SAM" id="MobiDB-lite"/>
    </source>
</evidence>